<accession>A0ABV2BZU9</accession>
<proteinExistence type="predicted"/>
<dbReference type="RefSeq" id="WP_353898043.1">
    <property type="nucleotide sequence ID" value="NZ_JBEVCJ010000071.1"/>
</dbReference>
<organism evidence="2 3">
    <name type="scientific">Aliikangiella maris</name>
    <dbReference type="NCBI Taxonomy" id="3162458"/>
    <lineage>
        <taxon>Bacteria</taxon>
        <taxon>Pseudomonadati</taxon>
        <taxon>Pseudomonadota</taxon>
        <taxon>Gammaproteobacteria</taxon>
        <taxon>Oceanospirillales</taxon>
        <taxon>Pleioneaceae</taxon>
        <taxon>Aliikangiella</taxon>
    </lineage>
</organism>
<protein>
    <submittedName>
        <fullName evidence="2">Uncharacterized protein</fullName>
    </submittedName>
</protein>
<name>A0ABV2BZU9_9GAMM</name>
<comment type="caution">
    <text evidence="2">The sequence shown here is derived from an EMBL/GenBank/DDBJ whole genome shotgun (WGS) entry which is preliminary data.</text>
</comment>
<dbReference type="EMBL" id="JBEVCJ010000071">
    <property type="protein sequence ID" value="MET1257460.1"/>
    <property type="molecule type" value="Genomic_DNA"/>
</dbReference>
<feature type="signal peptide" evidence="1">
    <location>
        <begin position="1"/>
        <end position="19"/>
    </location>
</feature>
<evidence type="ECO:0000256" key="1">
    <source>
        <dbReference type="SAM" id="SignalP"/>
    </source>
</evidence>
<reference evidence="2 3" key="1">
    <citation type="submission" date="2024-06" db="EMBL/GenBank/DDBJ databases">
        <authorList>
            <person name="Li F."/>
        </authorList>
    </citation>
    <scope>NUCLEOTIDE SEQUENCE [LARGE SCALE GENOMIC DNA]</scope>
    <source>
        <strain evidence="2 3">GXAS 311</strain>
    </source>
</reference>
<sequence length="113" mass="12619">MKKFLISIFLVISSSNCFAASGWSQRGKIIEIYNHGYTVMVKMSGENKDYTDTCSSTVYYAIDTVDAKSFDIKFSQLLMIHASGKEAQLWIDGNTCSGQGNNYQTISTIKSFQ</sequence>
<dbReference type="Proteomes" id="UP001548189">
    <property type="component" value="Unassembled WGS sequence"/>
</dbReference>
<keyword evidence="3" id="KW-1185">Reference proteome</keyword>
<evidence type="ECO:0000313" key="2">
    <source>
        <dbReference type="EMBL" id="MET1257460.1"/>
    </source>
</evidence>
<evidence type="ECO:0000313" key="3">
    <source>
        <dbReference type="Proteomes" id="UP001548189"/>
    </source>
</evidence>
<gene>
    <name evidence="2" type="ORF">ABVT43_20180</name>
</gene>
<keyword evidence="1" id="KW-0732">Signal</keyword>
<feature type="chain" id="PRO_5046593004" evidence="1">
    <location>
        <begin position="20"/>
        <end position="113"/>
    </location>
</feature>